<evidence type="ECO:0000256" key="5">
    <source>
        <dbReference type="ARBA" id="ARBA00022958"/>
    </source>
</evidence>
<evidence type="ECO:0000256" key="10">
    <source>
        <dbReference type="SAM" id="Phobius"/>
    </source>
</evidence>
<dbReference type="EMBL" id="QGKX02000996">
    <property type="protein sequence ID" value="KAF3558325.1"/>
    <property type="molecule type" value="Genomic_DNA"/>
</dbReference>
<feature type="transmembrane region" description="Helical" evidence="10">
    <location>
        <begin position="95"/>
        <end position="112"/>
    </location>
</feature>
<organism evidence="12 13">
    <name type="scientific">Brassica cretica</name>
    <name type="common">Mustard</name>
    <dbReference type="NCBI Taxonomy" id="69181"/>
    <lineage>
        <taxon>Eukaryota</taxon>
        <taxon>Viridiplantae</taxon>
        <taxon>Streptophyta</taxon>
        <taxon>Embryophyta</taxon>
        <taxon>Tracheophyta</taxon>
        <taxon>Spermatophyta</taxon>
        <taxon>Magnoliopsida</taxon>
        <taxon>eudicotyledons</taxon>
        <taxon>Gunneridae</taxon>
        <taxon>Pentapetalae</taxon>
        <taxon>rosids</taxon>
        <taxon>malvids</taxon>
        <taxon>Brassicales</taxon>
        <taxon>Brassicaceae</taxon>
        <taxon>Brassiceae</taxon>
        <taxon>Brassica</taxon>
    </lineage>
</organism>
<dbReference type="GO" id="GO:1902600">
    <property type="term" value="P:proton transmembrane transport"/>
    <property type="evidence" value="ECO:0007669"/>
    <property type="project" value="InterPro"/>
</dbReference>
<evidence type="ECO:0000256" key="8">
    <source>
        <dbReference type="ARBA" id="ARBA00023136"/>
    </source>
</evidence>
<comment type="subcellular location">
    <subcellularLocation>
        <location evidence="1">Membrane</location>
        <topology evidence="1">Multi-pass membrane protein</topology>
    </subcellularLocation>
</comment>
<evidence type="ECO:0000259" key="11">
    <source>
        <dbReference type="Pfam" id="PF00999"/>
    </source>
</evidence>
<accession>A0A8S9R6H9</accession>
<dbReference type="GO" id="GO:0012505">
    <property type="term" value="C:endomembrane system"/>
    <property type="evidence" value="ECO:0007669"/>
    <property type="project" value="TreeGrafter"/>
</dbReference>
<dbReference type="AlphaFoldDB" id="A0A8S9R6H9"/>
<evidence type="ECO:0000313" key="12">
    <source>
        <dbReference type="EMBL" id="KAF3558325.1"/>
    </source>
</evidence>
<name>A0A8S9R6H9_BRACR</name>
<evidence type="ECO:0000256" key="9">
    <source>
        <dbReference type="ARBA" id="ARBA00038341"/>
    </source>
</evidence>
<feature type="transmembrane region" description="Helical" evidence="10">
    <location>
        <begin position="59"/>
        <end position="75"/>
    </location>
</feature>
<keyword evidence="6 10" id="KW-1133">Transmembrane helix</keyword>
<sequence length="185" mass="19651">MAANTSACPAFMKATSNGVFQGDNPIDFALPLAILQIVIVIILTRLLAYLLRPLRQPRVIAEVIGGIMLGPSLLGRSKAFLDAVFPKKSLTVLETLANLGLLFFLFLAGLEIDTKSLRNTGKKALGIALAGISLPFALGIGSSFVLRATISKGVDSVAFLIFMGVALSITAFPVLAKKREIPNRL</sequence>
<reference evidence="12" key="1">
    <citation type="submission" date="2019-12" db="EMBL/GenBank/DDBJ databases">
        <title>Genome sequencing and annotation of Brassica cretica.</title>
        <authorList>
            <person name="Studholme D.J."/>
            <person name="Sarris P."/>
        </authorList>
    </citation>
    <scope>NUCLEOTIDE SEQUENCE</scope>
    <source>
        <strain evidence="12">PFS-109/04</strain>
        <tissue evidence="12">Leaf</tissue>
    </source>
</reference>
<keyword evidence="3" id="KW-0633">Potassium transport</keyword>
<dbReference type="GO" id="GO:0015297">
    <property type="term" value="F:antiporter activity"/>
    <property type="evidence" value="ECO:0007669"/>
    <property type="project" value="InterPro"/>
</dbReference>
<dbReference type="GO" id="GO:0006813">
    <property type="term" value="P:potassium ion transport"/>
    <property type="evidence" value="ECO:0007669"/>
    <property type="project" value="UniProtKB-KW"/>
</dbReference>
<gene>
    <name evidence="12" type="ORF">F2Q69_00016257</name>
</gene>
<feature type="transmembrane region" description="Helical" evidence="10">
    <location>
        <begin position="124"/>
        <end position="145"/>
    </location>
</feature>
<evidence type="ECO:0000256" key="2">
    <source>
        <dbReference type="ARBA" id="ARBA00022448"/>
    </source>
</evidence>
<evidence type="ECO:0000313" key="13">
    <source>
        <dbReference type="Proteomes" id="UP000712600"/>
    </source>
</evidence>
<dbReference type="Gene3D" id="1.20.1530.20">
    <property type="match status" value="1"/>
</dbReference>
<dbReference type="Pfam" id="PF00999">
    <property type="entry name" value="Na_H_Exchanger"/>
    <property type="match status" value="1"/>
</dbReference>
<dbReference type="Proteomes" id="UP000712600">
    <property type="component" value="Unassembled WGS sequence"/>
</dbReference>
<dbReference type="PANTHER" id="PTHR32468">
    <property type="entry name" value="CATION/H + ANTIPORTER"/>
    <property type="match status" value="1"/>
</dbReference>
<evidence type="ECO:0000256" key="1">
    <source>
        <dbReference type="ARBA" id="ARBA00004141"/>
    </source>
</evidence>
<comment type="similarity">
    <text evidence="9">Belongs to the monovalent cation:proton antiporter 2 (CPA2) transporter (TC 2.A.37) family. CHX (TC 2.A.37.4) subfamily.</text>
</comment>
<dbReference type="InterPro" id="IPR050794">
    <property type="entry name" value="CPA2_transporter"/>
</dbReference>
<keyword evidence="5" id="KW-0630">Potassium</keyword>
<keyword evidence="8 10" id="KW-0472">Membrane</keyword>
<feature type="domain" description="Cation/H+ exchanger transmembrane" evidence="11">
    <location>
        <begin position="43"/>
        <end position="176"/>
    </location>
</feature>
<keyword evidence="2" id="KW-0813">Transport</keyword>
<dbReference type="GO" id="GO:0006885">
    <property type="term" value="P:regulation of pH"/>
    <property type="evidence" value="ECO:0007669"/>
    <property type="project" value="TreeGrafter"/>
</dbReference>
<evidence type="ECO:0000256" key="3">
    <source>
        <dbReference type="ARBA" id="ARBA00022538"/>
    </source>
</evidence>
<feature type="transmembrane region" description="Helical" evidence="10">
    <location>
        <begin position="28"/>
        <end position="47"/>
    </location>
</feature>
<evidence type="ECO:0000256" key="7">
    <source>
        <dbReference type="ARBA" id="ARBA00023065"/>
    </source>
</evidence>
<evidence type="ECO:0000256" key="6">
    <source>
        <dbReference type="ARBA" id="ARBA00022989"/>
    </source>
</evidence>
<dbReference type="GO" id="GO:0016020">
    <property type="term" value="C:membrane"/>
    <property type="evidence" value="ECO:0007669"/>
    <property type="project" value="UniProtKB-SubCell"/>
</dbReference>
<dbReference type="InterPro" id="IPR038770">
    <property type="entry name" value="Na+/solute_symporter_sf"/>
</dbReference>
<comment type="caution">
    <text evidence="12">The sequence shown here is derived from an EMBL/GenBank/DDBJ whole genome shotgun (WGS) entry which is preliminary data.</text>
</comment>
<evidence type="ECO:0000256" key="4">
    <source>
        <dbReference type="ARBA" id="ARBA00022692"/>
    </source>
</evidence>
<feature type="transmembrane region" description="Helical" evidence="10">
    <location>
        <begin position="157"/>
        <end position="176"/>
    </location>
</feature>
<dbReference type="PANTHER" id="PTHR32468:SF34">
    <property type="entry name" value="CATION_H(+) ANTIPORTER 18"/>
    <property type="match status" value="1"/>
</dbReference>
<proteinExistence type="inferred from homology"/>
<keyword evidence="7" id="KW-0406">Ion transport</keyword>
<protein>
    <recommendedName>
        <fullName evidence="11">Cation/H+ exchanger transmembrane domain-containing protein</fullName>
    </recommendedName>
</protein>
<dbReference type="InterPro" id="IPR006153">
    <property type="entry name" value="Cation/H_exchanger_TM"/>
</dbReference>
<keyword evidence="4 10" id="KW-0812">Transmembrane</keyword>